<gene>
    <name evidence="2" type="ORF">G2W53_010203</name>
</gene>
<evidence type="ECO:0000313" key="3">
    <source>
        <dbReference type="Proteomes" id="UP000634136"/>
    </source>
</evidence>
<dbReference type="AlphaFoldDB" id="A0A834WZH7"/>
<evidence type="ECO:0000256" key="1">
    <source>
        <dbReference type="SAM" id="MobiDB-lite"/>
    </source>
</evidence>
<dbReference type="Proteomes" id="UP000634136">
    <property type="component" value="Unassembled WGS sequence"/>
</dbReference>
<name>A0A834WZH7_9FABA</name>
<accession>A0A834WZH7</accession>
<feature type="region of interest" description="Disordered" evidence="1">
    <location>
        <begin position="54"/>
        <end position="95"/>
    </location>
</feature>
<sequence>MSRSICLYGDNIMLFDEDMEDNTKRKSMSEIYTRQKKFARKTVVKIDSSIDDNVELEEEEPSKEMKDENRIDKGDSYSSYSPVSGSEHTIRGEKNDMEVSLTSKIDTVERLVKKMK</sequence>
<feature type="compositionally biased region" description="Low complexity" evidence="1">
    <location>
        <begin position="76"/>
        <end position="86"/>
    </location>
</feature>
<reference evidence="2" key="1">
    <citation type="submission" date="2020-09" db="EMBL/GenBank/DDBJ databases">
        <title>Genome-Enabled Discovery of Anthraquinone Biosynthesis in Senna tora.</title>
        <authorList>
            <person name="Kang S.-H."/>
            <person name="Pandey R.P."/>
            <person name="Lee C.-M."/>
            <person name="Sim J.-S."/>
            <person name="Jeong J.-T."/>
            <person name="Choi B.-S."/>
            <person name="Jung M."/>
            <person name="Ginzburg D."/>
            <person name="Zhao K."/>
            <person name="Won S.Y."/>
            <person name="Oh T.-J."/>
            <person name="Yu Y."/>
            <person name="Kim N.-H."/>
            <person name="Lee O.R."/>
            <person name="Lee T.-H."/>
            <person name="Bashyal P."/>
            <person name="Kim T.-S."/>
            <person name="Lee W.-H."/>
            <person name="Kawkins C."/>
            <person name="Kim C.-K."/>
            <person name="Kim J.S."/>
            <person name="Ahn B.O."/>
            <person name="Rhee S.Y."/>
            <person name="Sohng J.K."/>
        </authorList>
    </citation>
    <scope>NUCLEOTIDE SEQUENCE</scope>
    <source>
        <tissue evidence="2">Leaf</tissue>
    </source>
</reference>
<feature type="compositionally biased region" description="Basic and acidic residues" evidence="1">
    <location>
        <begin position="62"/>
        <end position="75"/>
    </location>
</feature>
<comment type="caution">
    <text evidence="2">The sequence shown here is derived from an EMBL/GenBank/DDBJ whole genome shotgun (WGS) entry which is preliminary data.</text>
</comment>
<keyword evidence="3" id="KW-1185">Reference proteome</keyword>
<dbReference type="EMBL" id="JAAIUW010000004">
    <property type="protein sequence ID" value="KAF7835344.1"/>
    <property type="molecule type" value="Genomic_DNA"/>
</dbReference>
<evidence type="ECO:0000313" key="2">
    <source>
        <dbReference type="EMBL" id="KAF7835344.1"/>
    </source>
</evidence>
<proteinExistence type="predicted"/>
<protein>
    <submittedName>
        <fullName evidence="2">Uncharacterized protein</fullName>
    </submittedName>
</protein>
<organism evidence="2 3">
    <name type="scientific">Senna tora</name>
    <dbReference type="NCBI Taxonomy" id="362788"/>
    <lineage>
        <taxon>Eukaryota</taxon>
        <taxon>Viridiplantae</taxon>
        <taxon>Streptophyta</taxon>
        <taxon>Embryophyta</taxon>
        <taxon>Tracheophyta</taxon>
        <taxon>Spermatophyta</taxon>
        <taxon>Magnoliopsida</taxon>
        <taxon>eudicotyledons</taxon>
        <taxon>Gunneridae</taxon>
        <taxon>Pentapetalae</taxon>
        <taxon>rosids</taxon>
        <taxon>fabids</taxon>
        <taxon>Fabales</taxon>
        <taxon>Fabaceae</taxon>
        <taxon>Caesalpinioideae</taxon>
        <taxon>Cassia clade</taxon>
        <taxon>Senna</taxon>
    </lineage>
</organism>